<keyword evidence="3" id="KW-1185">Reference proteome</keyword>
<keyword evidence="1" id="KW-1133">Transmembrane helix</keyword>
<evidence type="ECO:0000256" key="1">
    <source>
        <dbReference type="SAM" id="Phobius"/>
    </source>
</evidence>
<comment type="caution">
    <text evidence="2">The sequence shown here is derived from an EMBL/GenBank/DDBJ whole genome shotgun (WGS) entry which is preliminary data.</text>
</comment>
<gene>
    <name evidence="2" type="ORF">GLOIN_2v1545951</name>
</gene>
<dbReference type="EMBL" id="AUPC02000039">
    <property type="protein sequence ID" value="POG77597.1"/>
    <property type="molecule type" value="Genomic_DNA"/>
</dbReference>
<sequence length="102" mass="12130">MQLQGYPGLIDINSCDNYSLAHWLFLHVPIACDIIFKPIYLFSIIADQNKNILFYKLCRIFFCFLSFIFDLTIIVLSLTKDITWFIFSQSFVSSYYIIRIFF</sequence>
<reference evidence="2 3" key="1">
    <citation type="journal article" date="2013" name="Proc. Natl. Acad. Sci. U.S.A.">
        <title>Genome of an arbuscular mycorrhizal fungus provides insight into the oldest plant symbiosis.</title>
        <authorList>
            <person name="Tisserant E."/>
            <person name="Malbreil M."/>
            <person name="Kuo A."/>
            <person name="Kohler A."/>
            <person name="Symeonidi A."/>
            <person name="Balestrini R."/>
            <person name="Charron P."/>
            <person name="Duensing N."/>
            <person name="Frei Dit Frey N."/>
            <person name="Gianinazzi-Pearson V."/>
            <person name="Gilbert L.B."/>
            <person name="Handa Y."/>
            <person name="Herr J.R."/>
            <person name="Hijri M."/>
            <person name="Koul R."/>
            <person name="Kawaguchi M."/>
            <person name="Krajinski F."/>
            <person name="Lammers P.J."/>
            <person name="Masclaux F.G."/>
            <person name="Murat C."/>
            <person name="Morin E."/>
            <person name="Ndikumana S."/>
            <person name="Pagni M."/>
            <person name="Petitpierre D."/>
            <person name="Requena N."/>
            <person name="Rosikiewicz P."/>
            <person name="Riley R."/>
            <person name="Saito K."/>
            <person name="San Clemente H."/>
            <person name="Shapiro H."/>
            <person name="van Tuinen D."/>
            <person name="Becard G."/>
            <person name="Bonfante P."/>
            <person name="Paszkowski U."/>
            <person name="Shachar-Hill Y.Y."/>
            <person name="Tuskan G.A."/>
            <person name="Young P.W."/>
            <person name="Sanders I.R."/>
            <person name="Henrissat B."/>
            <person name="Rensing S.A."/>
            <person name="Grigoriev I.V."/>
            <person name="Corradi N."/>
            <person name="Roux C."/>
            <person name="Martin F."/>
        </authorList>
    </citation>
    <scope>NUCLEOTIDE SEQUENCE [LARGE SCALE GENOMIC DNA]</scope>
    <source>
        <strain evidence="2 3">DAOM 197198</strain>
    </source>
</reference>
<evidence type="ECO:0000313" key="2">
    <source>
        <dbReference type="EMBL" id="POG77597.1"/>
    </source>
</evidence>
<dbReference type="Proteomes" id="UP000018888">
    <property type="component" value="Unassembled WGS sequence"/>
</dbReference>
<name>A0A2P4QIW6_RHIID</name>
<proteinExistence type="predicted"/>
<evidence type="ECO:0000313" key="3">
    <source>
        <dbReference type="Proteomes" id="UP000018888"/>
    </source>
</evidence>
<feature type="transmembrane region" description="Helical" evidence="1">
    <location>
        <begin position="20"/>
        <end position="45"/>
    </location>
</feature>
<keyword evidence="1" id="KW-0812">Transmembrane</keyword>
<accession>A0A2P4QIW6</accession>
<feature type="transmembrane region" description="Helical" evidence="1">
    <location>
        <begin position="57"/>
        <end position="76"/>
    </location>
</feature>
<organism evidence="2 3">
    <name type="scientific">Rhizophagus irregularis (strain DAOM 181602 / DAOM 197198 / MUCL 43194)</name>
    <name type="common">Arbuscular mycorrhizal fungus</name>
    <name type="synonym">Glomus intraradices</name>
    <dbReference type="NCBI Taxonomy" id="747089"/>
    <lineage>
        <taxon>Eukaryota</taxon>
        <taxon>Fungi</taxon>
        <taxon>Fungi incertae sedis</taxon>
        <taxon>Mucoromycota</taxon>
        <taxon>Glomeromycotina</taxon>
        <taxon>Glomeromycetes</taxon>
        <taxon>Glomerales</taxon>
        <taxon>Glomeraceae</taxon>
        <taxon>Rhizophagus</taxon>
    </lineage>
</organism>
<reference evidence="2 3" key="2">
    <citation type="journal article" date="2018" name="New Phytol.">
        <title>High intraspecific genome diversity in the model arbuscular mycorrhizal symbiont Rhizophagus irregularis.</title>
        <authorList>
            <person name="Chen E.C.H."/>
            <person name="Morin E."/>
            <person name="Beaudet D."/>
            <person name="Noel J."/>
            <person name="Yildirir G."/>
            <person name="Ndikumana S."/>
            <person name="Charron P."/>
            <person name="St-Onge C."/>
            <person name="Giorgi J."/>
            <person name="Kruger M."/>
            <person name="Marton T."/>
            <person name="Ropars J."/>
            <person name="Grigoriev I.V."/>
            <person name="Hainaut M."/>
            <person name="Henrissat B."/>
            <person name="Roux C."/>
            <person name="Martin F."/>
            <person name="Corradi N."/>
        </authorList>
    </citation>
    <scope>NUCLEOTIDE SEQUENCE [LARGE SCALE GENOMIC DNA]</scope>
    <source>
        <strain evidence="2 3">DAOM 197198</strain>
    </source>
</reference>
<protein>
    <submittedName>
        <fullName evidence="2">Uncharacterized protein</fullName>
    </submittedName>
</protein>
<keyword evidence="1" id="KW-0472">Membrane</keyword>
<dbReference type="AlphaFoldDB" id="A0A2P4QIW6"/>